<comment type="similarity">
    <text evidence="2">Belongs to the bacterial solute-binding protein 8 family.</text>
</comment>
<dbReference type="PANTHER" id="PTHR30532:SF1">
    <property type="entry name" value="IRON(3+)-HYDROXAMATE-BINDING PROTEIN FHUD"/>
    <property type="match status" value="1"/>
</dbReference>
<evidence type="ECO:0000313" key="6">
    <source>
        <dbReference type="EMBL" id="NYJ77304.1"/>
    </source>
</evidence>
<evidence type="ECO:0000256" key="2">
    <source>
        <dbReference type="ARBA" id="ARBA00008814"/>
    </source>
</evidence>
<dbReference type="EMBL" id="JACCFY010000001">
    <property type="protein sequence ID" value="NYJ77304.1"/>
    <property type="molecule type" value="Genomic_DNA"/>
</dbReference>
<gene>
    <name evidence="6" type="ORF">HNR09_000715</name>
</gene>
<comment type="caution">
    <text evidence="6">The sequence shown here is derived from an EMBL/GenBank/DDBJ whole genome shotgun (WGS) entry which is preliminary data.</text>
</comment>
<dbReference type="PANTHER" id="PTHR30532">
    <property type="entry name" value="IRON III DICITRATE-BINDING PERIPLASMIC PROTEIN"/>
    <property type="match status" value="1"/>
</dbReference>
<sequence length="328" mass="34975">MMTHTDLSRTPVEEAVQSSDPARLRLISVTVAVAALSLVTACSASPEEPASSEEGPGAAQTRTIDHARGETPVPDDPERIVVLEPVQLDTAVALGRAPVGAAVLDESTGAPEYLGDDVADLTTVGTVPEPDVERIAALEPDVILGTESRHSAIYDRLSDIAPTIFMETQADPWEENVKLIAETLGDAQGGRDLLADYRDRCEEIADEHDTAGETAQLIRPRDARLTLYGPISFAGSTLECAGFTIPDHDWEDISLDISPENVRSGTADLVLVTSIDAEDPTTMPEAVTQNSDAFEDVHLVDQSFWITGVGPLGGQVVLDDLDAILSER</sequence>
<evidence type="ECO:0000256" key="4">
    <source>
        <dbReference type="ARBA" id="ARBA00022729"/>
    </source>
</evidence>
<reference evidence="6 7" key="1">
    <citation type="submission" date="2020-07" db="EMBL/GenBank/DDBJ databases">
        <title>Sequencing the genomes of 1000 actinobacteria strains.</title>
        <authorList>
            <person name="Klenk H.-P."/>
        </authorList>
    </citation>
    <scope>NUCLEOTIDE SEQUENCE [LARGE SCALE GENOMIC DNA]</scope>
    <source>
        <strain evidence="6 7">DSM 15475</strain>
    </source>
</reference>
<evidence type="ECO:0000256" key="3">
    <source>
        <dbReference type="ARBA" id="ARBA00022448"/>
    </source>
</evidence>
<dbReference type="PROSITE" id="PS50983">
    <property type="entry name" value="FE_B12_PBP"/>
    <property type="match status" value="1"/>
</dbReference>
<dbReference type="InterPro" id="IPR002491">
    <property type="entry name" value="ABC_transptr_periplasmic_BD"/>
</dbReference>
<dbReference type="Pfam" id="PF01497">
    <property type="entry name" value="Peripla_BP_2"/>
    <property type="match status" value="1"/>
</dbReference>
<proteinExistence type="inferred from homology"/>
<dbReference type="InterPro" id="IPR051313">
    <property type="entry name" value="Bact_iron-sidero_bind"/>
</dbReference>
<evidence type="ECO:0000256" key="1">
    <source>
        <dbReference type="ARBA" id="ARBA00004196"/>
    </source>
</evidence>
<dbReference type="GO" id="GO:1901678">
    <property type="term" value="P:iron coordination entity transport"/>
    <property type="evidence" value="ECO:0007669"/>
    <property type="project" value="UniProtKB-ARBA"/>
</dbReference>
<dbReference type="RefSeq" id="WP_246348705.1">
    <property type="nucleotide sequence ID" value="NZ_BAAALL010000004.1"/>
</dbReference>
<keyword evidence="3" id="KW-0813">Transport</keyword>
<dbReference type="SUPFAM" id="SSF53807">
    <property type="entry name" value="Helical backbone' metal receptor"/>
    <property type="match status" value="1"/>
</dbReference>
<protein>
    <submittedName>
        <fullName evidence="6">Iron complex transport system substrate-binding protein</fullName>
    </submittedName>
</protein>
<dbReference type="Proteomes" id="UP000535437">
    <property type="component" value="Unassembled WGS sequence"/>
</dbReference>
<dbReference type="CDD" id="cd01146">
    <property type="entry name" value="FhuD"/>
    <property type="match status" value="1"/>
</dbReference>
<evidence type="ECO:0000259" key="5">
    <source>
        <dbReference type="PROSITE" id="PS50983"/>
    </source>
</evidence>
<accession>A0A7Z0GKV8</accession>
<dbReference type="AlphaFoldDB" id="A0A7Z0GKV8"/>
<feature type="domain" description="Fe/B12 periplasmic-binding" evidence="5">
    <location>
        <begin position="79"/>
        <end position="328"/>
    </location>
</feature>
<dbReference type="GO" id="GO:0030288">
    <property type="term" value="C:outer membrane-bounded periplasmic space"/>
    <property type="evidence" value="ECO:0007669"/>
    <property type="project" value="TreeGrafter"/>
</dbReference>
<dbReference type="Gene3D" id="3.40.50.1980">
    <property type="entry name" value="Nitrogenase molybdenum iron protein domain"/>
    <property type="match status" value="2"/>
</dbReference>
<organism evidence="6 7">
    <name type="scientific">Nesterenkonia xinjiangensis</name>
    <dbReference type="NCBI Taxonomy" id="225327"/>
    <lineage>
        <taxon>Bacteria</taxon>
        <taxon>Bacillati</taxon>
        <taxon>Actinomycetota</taxon>
        <taxon>Actinomycetes</taxon>
        <taxon>Micrococcales</taxon>
        <taxon>Micrococcaceae</taxon>
        <taxon>Nesterenkonia</taxon>
    </lineage>
</organism>
<comment type="subcellular location">
    <subcellularLocation>
        <location evidence="1">Cell envelope</location>
    </subcellularLocation>
</comment>
<keyword evidence="7" id="KW-1185">Reference proteome</keyword>
<keyword evidence="4" id="KW-0732">Signal</keyword>
<evidence type="ECO:0000313" key="7">
    <source>
        <dbReference type="Proteomes" id="UP000535437"/>
    </source>
</evidence>
<name>A0A7Z0GKV8_9MICC</name>